<organism evidence="1 2">
    <name type="scientific">Eleutherodactylus coqui</name>
    <name type="common">Puerto Rican coqui</name>
    <dbReference type="NCBI Taxonomy" id="57060"/>
    <lineage>
        <taxon>Eukaryota</taxon>
        <taxon>Metazoa</taxon>
        <taxon>Chordata</taxon>
        <taxon>Craniata</taxon>
        <taxon>Vertebrata</taxon>
        <taxon>Euteleostomi</taxon>
        <taxon>Amphibia</taxon>
        <taxon>Batrachia</taxon>
        <taxon>Anura</taxon>
        <taxon>Neobatrachia</taxon>
        <taxon>Hyloidea</taxon>
        <taxon>Eleutherodactylidae</taxon>
        <taxon>Eleutherodactylinae</taxon>
        <taxon>Eleutherodactylus</taxon>
        <taxon>Eleutherodactylus</taxon>
    </lineage>
</organism>
<comment type="caution">
    <text evidence="1">The sequence shown here is derived from an EMBL/GenBank/DDBJ whole genome shotgun (WGS) entry which is preliminary data.</text>
</comment>
<proteinExistence type="predicted"/>
<feature type="non-terminal residue" evidence="1">
    <location>
        <position position="1"/>
    </location>
</feature>
<evidence type="ECO:0000313" key="2">
    <source>
        <dbReference type="Proteomes" id="UP000770717"/>
    </source>
</evidence>
<dbReference type="EMBL" id="WNTK01009690">
    <property type="protein sequence ID" value="KAG9462749.1"/>
    <property type="molecule type" value="Genomic_DNA"/>
</dbReference>
<keyword evidence="2" id="KW-1185">Reference proteome</keyword>
<dbReference type="OrthoDB" id="17346at2759"/>
<protein>
    <submittedName>
        <fullName evidence="1">Uncharacterized protein</fullName>
    </submittedName>
</protein>
<accession>A0A8J6B409</accession>
<feature type="non-terminal residue" evidence="1">
    <location>
        <position position="71"/>
    </location>
</feature>
<evidence type="ECO:0000313" key="1">
    <source>
        <dbReference type="EMBL" id="KAG9462749.1"/>
    </source>
</evidence>
<sequence length="71" mass="8411">GEYTTGVWEERGDEVLFADFKFCIKHHYFVQDCEEREEKANEVEDTLPVCMQDLLCTNNDFPPIAHCLVRW</sequence>
<dbReference type="AlphaFoldDB" id="A0A8J6B409"/>
<dbReference type="Proteomes" id="UP000770717">
    <property type="component" value="Unassembled WGS sequence"/>
</dbReference>
<reference evidence="1" key="1">
    <citation type="thesis" date="2020" institute="ProQuest LLC" country="789 East Eisenhower Parkway, Ann Arbor, MI, USA">
        <title>Comparative Genomics and Chromosome Evolution.</title>
        <authorList>
            <person name="Mudd A.B."/>
        </authorList>
    </citation>
    <scope>NUCLEOTIDE SEQUENCE</scope>
    <source>
        <strain evidence="1">HN-11 Male</strain>
        <tissue evidence="1">Kidney and liver</tissue>
    </source>
</reference>
<gene>
    <name evidence="1" type="ORF">GDO78_023217</name>
</gene>
<name>A0A8J6B409_ELECQ</name>